<keyword evidence="3" id="KW-1185">Reference proteome</keyword>
<dbReference type="Proteomes" id="UP000823941">
    <property type="component" value="Unassembled WGS sequence"/>
</dbReference>
<protein>
    <submittedName>
        <fullName evidence="2">Uncharacterized protein</fullName>
    </submittedName>
</protein>
<sequence>GSRDILNSERQRVGFSEHLEKSPGPLHSIEVTLQTLKAPHLLIPLRGSTELLNHLRPGSTDFTERRQTSVLHRRIQAPDKFPPAPAPHLRHQLRSRIEGSPEPGTTPSWDFRRRGQLTRCTPGRRR</sequence>
<feature type="non-terminal residue" evidence="2">
    <location>
        <position position="1"/>
    </location>
</feature>
<gene>
    <name evidence="2" type="ORF">JYU34_022897</name>
</gene>
<organism evidence="2 3">
    <name type="scientific">Plutella xylostella</name>
    <name type="common">Diamondback moth</name>
    <name type="synonym">Plutella maculipennis</name>
    <dbReference type="NCBI Taxonomy" id="51655"/>
    <lineage>
        <taxon>Eukaryota</taxon>
        <taxon>Metazoa</taxon>
        <taxon>Ecdysozoa</taxon>
        <taxon>Arthropoda</taxon>
        <taxon>Hexapoda</taxon>
        <taxon>Insecta</taxon>
        <taxon>Pterygota</taxon>
        <taxon>Neoptera</taxon>
        <taxon>Endopterygota</taxon>
        <taxon>Lepidoptera</taxon>
        <taxon>Glossata</taxon>
        <taxon>Ditrysia</taxon>
        <taxon>Yponomeutoidea</taxon>
        <taxon>Plutellidae</taxon>
        <taxon>Plutella</taxon>
    </lineage>
</organism>
<feature type="compositionally biased region" description="Basic and acidic residues" evidence="1">
    <location>
        <begin position="1"/>
        <end position="21"/>
    </location>
</feature>
<name>A0ABQ7PP94_PLUXY</name>
<reference evidence="2 3" key="1">
    <citation type="submission" date="2021-06" db="EMBL/GenBank/DDBJ databases">
        <title>A haploid diamondback moth (Plutella xylostella L.) genome assembly resolves 31 chromosomes and identifies a diamide resistance mutation.</title>
        <authorList>
            <person name="Ward C.M."/>
            <person name="Perry K.D."/>
            <person name="Baker G."/>
            <person name="Powis K."/>
            <person name="Heckel D.G."/>
            <person name="Baxter S.W."/>
        </authorList>
    </citation>
    <scope>NUCLEOTIDE SEQUENCE [LARGE SCALE GENOMIC DNA]</scope>
    <source>
        <strain evidence="2 3">LV</strain>
        <tissue evidence="2">Single pupa</tissue>
    </source>
</reference>
<proteinExistence type="predicted"/>
<evidence type="ECO:0000313" key="3">
    <source>
        <dbReference type="Proteomes" id="UP000823941"/>
    </source>
</evidence>
<accession>A0ABQ7PP94</accession>
<comment type="caution">
    <text evidence="2">The sequence shown here is derived from an EMBL/GenBank/DDBJ whole genome shotgun (WGS) entry which is preliminary data.</text>
</comment>
<evidence type="ECO:0000256" key="1">
    <source>
        <dbReference type="SAM" id="MobiDB-lite"/>
    </source>
</evidence>
<evidence type="ECO:0000313" key="2">
    <source>
        <dbReference type="EMBL" id="KAG7294740.1"/>
    </source>
</evidence>
<feature type="region of interest" description="Disordered" evidence="1">
    <location>
        <begin position="94"/>
        <end position="126"/>
    </location>
</feature>
<feature type="region of interest" description="Disordered" evidence="1">
    <location>
        <begin position="1"/>
        <end position="25"/>
    </location>
</feature>
<dbReference type="EMBL" id="JAHIBW010000259">
    <property type="protein sequence ID" value="KAG7294740.1"/>
    <property type="molecule type" value="Genomic_DNA"/>
</dbReference>